<sequence>MEDQGITELLVGARGSNSKARDSASLKRVDLSSVDAASIYSAGWWKERLMRSNCGEWEAFGWHDSPARRNPFSVTQKSVRAPLLGNYLNENGGSLWGSSFSLSERILFRHFISQKMIRIERLFGLGHLKVEVMRTQDEDRPLRVPPMKVAK</sequence>
<evidence type="ECO:0000313" key="1">
    <source>
        <dbReference type="EMBL" id="KAG0486016.1"/>
    </source>
</evidence>
<proteinExistence type="predicted"/>
<evidence type="ECO:0000313" key="2">
    <source>
        <dbReference type="Proteomes" id="UP000639772"/>
    </source>
</evidence>
<name>A0A835RBB3_VANPL</name>
<comment type="caution">
    <text evidence="1">The sequence shown here is derived from an EMBL/GenBank/DDBJ whole genome shotgun (WGS) entry which is preliminary data.</text>
</comment>
<accession>A0A835RBB3</accession>
<organism evidence="1 2">
    <name type="scientific">Vanilla planifolia</name>
    <name type="common">Vanilla</name>
    <dbReference type="NCBI Taxonomy" id="51239"/>
    <lineage>
        <taxon>Eukaryota</taxon>
        <taxon>Viridiplantae</taxon>
        <taxon>Streptophyta</taxon>
        <taxon>Embryophyta</taxon>
        <taxon>Tracheophyta</taxon>
        <taxon>Spermatophyta</taxon>
        <taxon>Magnoliopsida</taxon>
        <taxon>Liliopsida</taxon>
        <taxon>Asparagales</taxon>
        <taxon>Orchidaceae</taxon>
        <taxon>Vanilloideae</taxon>
        <taxon>Vanilleae</taxon>
        <taxon>Vanilla</taxon>
    </lineage>
</organism>
<reference evidence="1 2" key="1">
    <citation type="journal article" date="2020" name="Nat. Food">
        <title>A phased Vanilla planifolia genome enables genetic improvement of flavour and production.</title>
        <authorList>
            <person name="Hasing T."/>
            <person name="Tang H."/>
            <person name="Brym M."/>
            <person name="Khazi F."/>
            <person name="Huang T."/>
            <person name="Chambers A.H."/>
        </authorList>
    </citation>
    <scope>NUCLEOTIDE SEQUENCE [LARGE SCALE GENOMIC DNA]</scope>
    <source>
        <tissue evidence="1">Leaf</tissue>
    </source>
</reference>
<dbReference type="EMBL" id="JADCNM010000004">
    <property type="protein sequence ID" value="KAG0486016.1"/>
    <property type="molecule type" value="Genomic_DNA"/>
</dbReference>
<gene>
    <name evidence="1" type="ORF">HPP92_008111</name>
</gene>
<dbReference type="Proteomes" id="UP000639772">
    <property type="component" value="Unassembled WGS sequence"/>
</dbReference>
<dbReference type="AlphaFoldDB" id="A0A835RBB3"/>
<protein>
    <submittedName>
        <fullName evidence="1">Uncharacterized protein</fullName>
    </submittedName>
</protein>